<evidence type="ECO:0000313" key="7">
    <source>
        <dbReference type="Proteomes" id="UP000218238"/>
    </source>
</evidence>
<dbReference type="Proteomes" id="UP000218238">
    <property type="component" value="Unassembled WGS sequence"/>
</dbReference>
<dbReference type="PANTHER" id="PTHR35863:SF1">
    <property type="entry name" value="COBALT-PRECORRIN-5B C(1)-METHYLTRANSFERASE"/>
    <property type="match status" value="1"/>
</dbReference>
<comment type="similarity">
    <text evidence="5">Belongs to the CbiD family.</text>
</comment>
<keyword evidence="1 5" id="KW-0169">Cobalamin biosynthesis</keyword>
<keyword evidence="3 5" id="KW-0808">Transferase</keyword>
<dbReference type="Pfam" id="PF01888">
    <property type="entry name" value="CbiD"/>
    <property type="match status" value="1"/>
</dbReference>
<evidence type="ECO:0000256" key="1">
    <source>
        <dbReference type="ARBA" id="ARBA00022573"/>
    </source>
</evidence>
<dbReference type="EC" id="2.1.1.195" evidence="5"/>
<dbReference type="RefSeq" id="WP_095723977.1">
    <property type="nucleotide sequence ID" value="NZ_NTFS01000351.1"/>
</dbReference>
<name>A0A2A2TD18_9CYAN</name>
<dbReference type="OrthoDB" id="6439987at2"/>
<dbReference type="EMBL" id="NTFS01000351">
    <property type="protein sequence ID" value="PAX51687.1"/>
    <property type="molecule type" value="Genomic_DNA"/>
</dbReference>
<organism evidence="6 7">
    <name type="scientific">Brunnivagina elsteri CCALA 953</name>
    <dbReference type="NCBI Taxonomy" id="987040"/>
    <lineage>
        <taxon>Bacteria</taxon>
        <taxon>Bacillati</taxon>
        <taxon>Cyanobacteriota</taxon>
        <taxon>Cyanophyceae</taxon>
        <taxon>Nostocales</taxon>
        <taxon>Calotrichaceae</taxon>
        <taxon>Brunnivagina</taxon>
    </lineage>
</organism>
<dbReference type="InterPro" id="IPR002748">
    <property type="entry name" value="CbiD"/>
</dbReference>
<dbReference type="SUPFAM" id="SSF111342">
    <property type="entry name" value="CbiD-like"/>
    <property type="match status" value="1"/>
</dbReference>
<dbReference type="Gene3D" id="3.30.2110.10">
    <property type="entry name" value="CbiD-like"/>
    <property type="match status" value="1"/>
</dbReference>
<dbReference type="GO" id="GO:0032259">
    <property type="term" value="P:methylation"/>
    <property type="evidence" value="ECO:0007669"/>
    <property type="project" value="UniProtKB-KW"/>
</dbReference>
<evidence type="ECO:0000256" key="5">
    <source>
        <dbReference type="HAMAP-Rule" id="MF_00787"/>
    </source>
</evidence>
<comment type="caution">
    <text evidence="6">The sequence shown here is derived from an EMBL/GenBank/DDBJ whole genome shotgun (WGS) entry which is preliminary data.</text>
</comment>
<dbReference type="HAMAP" id="MF_00787">
    <property type="entry name" value="CbiD"/>
    <property type="match status" value="1"/>
</dbReference>
<keyword evidence="2 5" id="KW-0489">Methyltransferase</keyword>
<evidence type="ECO:0000256" key="2">
    <source>
        <dbReference type="ARBA" id="ARBA00022603"/>
    </source>
</evidence>
<dbReference type="NCBIfam" id="TIGR00312">
    <property type="entry name" value="cbiD"/>
    <property type="match status" value="1"/>
</dbReference>
<evidence type="ECO:0000313" key="6">
    <source>
        <dbReference type="EMBL" id="PAX51687.1"/>
    </source>
</evidence>
<reference evidence="6 7" key="1">
    <citation type="submission" date="2017-08" db="EMBL/GenBank/DDBJ databases">
        <title>Draft genome sequence of filamentous cyanobacterium Calothrix elsteri CCALA 953.</title>
        <authorList>
            <person name="Gagunashvili A.N."/>
            <person name="Elster J."/>
            <person name="Andresson O.S."/>
        </authorList>
    </citation>
    <scope>NUCLEOTIDE SEQUENCE [LARGE SCALE GENOMIC DNA]</scope>
    <source>
        <strain evidence="6 7">CCALA 953</strain>
    </source>
</reference>
<gene>
    <name evidence="5" type="primary">cbiD</name>
    <name evidence="6" type="ORF">CK510_23445</name>
</gene>
<protein>
    <recommendedName>
        <fullName evidence="5">Cobalt-precorrin-5B C(1)-methyltransferase</fullName>
        <ecNumber evidence="5">2.1.1.195</ecNumber>
    </recommendedName>
    <alternativeName>
        <fullName evidence="5">Cobalt-precorrin-6A synthase</fullName>
    </alternativeName>
</protein>
<evidence type="ECO:0000256" key="4">
    <source>
        <dbReference type="ARBA" id="ARBA00022691"/>
    </source>
</evidence>
<proteinExistence type="inferred from homology"/>
<keyword evidence="7" id="KW-1185">Reference proteome</keyword>
<sequence length="360" mass="38788">MAQTGYTLPVFAIAAAKAALLYLMQAKKTMSSVSLDLLPEIVDIPIQQVASLDRSSALAITISEPGDNLDLTRNTPIWAIVKLSERQEESLILEGGEGLGKTATGEAAIYEFARRLFDVNLLPIIPVDTTVTVSIILPEGRQLARRTSNEAFGVLEGLSLLGTSGISQPLSTLEKLEDFKLVLQDKVKEYPNLVFCIGSNGQQVAQRLLIPAKVIISTGNWIGAMLVEAGLYGAESVLLIGYQGKLIKLAGGIFNTSSHIADGKLEIISAAVVEVGGDIEMVKTILNQDTADAAYKYLVELGLSDSVFTLLADKISQKAENYVKKYADVSMKVGTILFDRKGQIISQNSTAKELKSLRLE</sequence>
<dbReference type="GO" id="GO:0043780">
    <property type="term" value="F:cobalt-precorrin-5B C1-methyltransferase activity"/>
    <property type="evidence" value="ECO:0007669"/>
    <property type="project" value="RHEA"/>
</dbReference>
<dbReference type="AlphaFoldDB" id="A0A2A2TD18"/>
<evidence type="ECO:0000256" key="3">
    <source>
        <dbReference type="ARBA" id="ARBA00022679"/>
    </source>
</evidence>
<keyword evidence="4 5" id="KW-0949">S-adenosyl-L-methionine</keyword>
<comment type="pathway">
    <text evidence="5">Cofactor biosynthesis; adenosylcobalamin biosynthesis; cob(II)yrinate a,c-diamide from sirohydrochlorin (anaerobic route): step 6/10.</text>
</comment>
<dbReference type="UniPathway" id="UPA00148">
    <property type="reaction ID" value="UER00227"/>
</dbReference>
<comment type="function">
    <text evidence="5">Catalyzes the methylation of C-1 in cobalt-precorrin-5B to form cobalt-precorrin-6A.</text>
</comment>
<dbReference type="PIRSF" id="PIRSF026782">
    <property type="entry name" value="CbiD"/>
    <property type="match status" value="1"/>
</dbReference>
<dbReference type="InterPro" id="IPR036074">
    <property type="entry name" value="CbiD_sf"/>
</dbReference>
<accession>A0A2A2TD18</accession>
<dbReference type="GO" id="GO:0019251">
    <property type="term" value="P:anaerobic cobalamin biosynthetic process"/>
    <property type="evidence" value="ECO:0007669"/>
    <property type="project" value="UniProtKB-UniRule"/>
</dbReference>
<comment type="catalytic activity">
    <reaction evidence="5">
        <text>Co-precorrin-5B + S-adenosyl-L-methionine = Co-precorrin-6A + S-adenosyl-L-homocysteine</text>
        <dbReference type="Rhea" id="RHEA:26285"/>
        <dbReference type="ChEBI" id="CHEBI:57856"/>
        <dbReference type="ChEBI" id="CHEBI:59789"/>
        <dbReference type="ChEBI" id="CHEBI:60063"/>
        <dbReference type="ChEBI" id="CHEBI:60064"/>
        <dbReference type="EC" id="2.1.1.195"/>
    </reaction>
</comment>
<dbReference type="PANTHER" id="PTHR35863">
    <property type="entry name" value="COBALT-PRECORRIN-5B C(1)-METHYLTRANSFERASE"/>
    <property type="match status" value="1"/>
</dbReference>